<protein>
    <submittedName>
        <fullName evidence="1">Uncharacterized protein</fullName>
    </submittedName>
</protein>
<proteinExistence type="predicted"/>
<keyword evidence="2" id="KW-1185">Reference proteome</keyword>
<dbReference type="RefSeq" id="WP_344081748.1">
    <property type="nucleotide sequence ID" value="NZ_BAAACA010000066.1"/>
</dbReference>
<dbReference type="EMBL" id="BAAACA010000066">
    <property type="protein sequence ID" value="GAA0629209.1"/>
    <property type="molecule type" value="Genomic_DNA"/>
</dbReference>
<accession>A0ABN1H554</accession>
<evidence type="ECO:0000313" key="1">
    <source>
        <dbReference type="EMBL" id="GAA0629209.1"/>
    </source>
</evidence>
<dbReference type="Proteomes" id="UP001500668">
    <property type="component" value="Unassembled WGS sequence"/>
</dbReference>
<comment type="caution">
    <text evidence="1">The sequence shown here is derived from an EMBL/GenBank/DDBJ whole genome shotgun (WGS) entry which is preliminary data.</text>
</comment>
<organism evidence="1 2">
    <name type="scientific">Streptomyces crystallinus</name>
    <dbReference type="NCBI Taxonomy" id="68191"/>
    <lineage>
        <taxon>Bacteria</taxon>
        <taxon>Bacillati</taxon>
        <taxon>Actinomycetota</taxon>
        <taxon>Actinomycetes</taxon>
        <taxon>Kitasatosporales</taxon>
        <taxon>Streptomycetaceae</taxon>
        <taxon>Streptomyces</taxon>
    </lineage>
</organism>
<sequence length="192" mass="19979">MYGNASLATAVNQINGEPREKARRRIAELNRWDRLIPSASARQALLESLIWQALGTVDCRASFRCVVEVAVTPQFLQQCHAEALSGAPSGEGFRVGRSGWHGTHVLGSAVLGLAAVEDAEQGCGDDACAAADAQYAARELPAANKVVALRPGEPEGPGGVFDAAGSAPGGADLLGAVLGVRIRYRVVLAVHV</sequence>
<name>A0ABN1H554_9ACTN</name>
<gene>
    <name evidence="1" type="ORF">GCM10010394_70730</name>
</gene>
<evidence type="ECO:0000313" key="2">
    <source>
        <dbReference type="Proteomes" id="UP001500668"/>
    </source>
</evidence>
<reference evidence="1 2" key="1">
    <citation type="journal article" date="2019" name="Int. J. Syst. Evol. Microbiol.">
        <title>The Global Catalogue of Microorganisms (GCM) 10K type strain sequencing project: providing services to taxonomists for standard genome sequencing and annotation.</title>
        <authorList>
            <consortium name="The Broad Institute Genomics Platform"/>
            <consortium name="The Broad Institute Genome Sequencing Center for Infectious Disease"/>
            <person name="Wu L."/>
            <person name="Ma J."/>
        </authorList>
    </citation>
    <scope>NUCLEOTIDE SEQUENCE [LARGE SCALE GENOMIC DNA]</scope>
    <source>
        <strain evidence="1 2">JCM 5067</strain>
    </source>
</reference>